<dbReference type="Proteomes" id="UP000504633">
    <property type="component" value="Unplaced"/>
</dbReference>
<organism evidence="2 3">
    <name type="scientific">Drosophila hydei</name>
    <name type="common">Fruit fly</name>
    <dbReference type="NCBI Taxonomy" id="7224"/>
    <lineage>
        <taxon>Eukaryota</taxon>
        <taxon>Metazoa</taxon>
        <taxon>Ecdysozoa</taxon>
        <taxon>Arthropoda</taxon>
        <taxon>Hexapoda</taxon>
        <taxon>Insecta</taxon>
        <taxon>Pterygota</taxon>
        <taxon>Neoptera</taxon>
        <taxon>Endopterygota</taxon>
        <taxon>Diptera</taxon>
        <taxon>Brachycera</taxon>
        <taxon>Muscomorpha</taxon>
        <taxon>Ephydroidea</taxon>
        <taxon>Drosophilidae</taxon>
        <taxon>Drosophila</taxon>
    </lineage>
</organism>
<evidence type="ECO:0000256" key="1">
    <source>
        <dbReference type="SAM" id="MobiDB-lite"/>
    </source>
</evidence>
<feature type="region of interest" description="Disordered" evidence="1">
    <location>
        <begin position="71"/>
        <end position="104"/>
    </location>
</feature>
<evidence type="ECO:0000313" key="3">
    <source>
        <dbReference type="RefSeq" id="XP_030080311.1"/>
    </source>
</evidence>
<name>A0A6J2ST37_DROHY</name>
<evidence type="ECO:0000313" key="2">
    <source>
        <dbReference type="Proteomes" id="UP000504633"/>
    </source>
</evidence>
<feature type="compositionally biased region" description="Basic and acidic residues" evidence="1">
    <location>
        <begin position="91"/>
        <end position="100"/>
    </location>
</feature>
<sequence>MVIQCTCDCNCSDRENRSSCLPRLTLRLRATPLDAGNDMEHRLSYYRRLSNTSSALYGSCPQLLPVGQTCHSQSQSQSQNLNQNQSQSRSLEQERERELRPYSSLVRTKHRTSVLCNKCAL</sequence>
<dbReference type="KEGG" id="dhe:115483205"/>
<dbReference type="GeneID" id="115483205"/>
<gene>
    <name evidence="3" type="primary">LOC115483205</name>
</gene>
<reference evidence="3" key="1">
    <citation type="submission" date="2025-08" db="UniProtKB">
        <authorList>
            <consortium name="RefSeq"/>
        </authorList>
    </citation>
    <scope>IDENTIFICATION</scope>
    <source>
        <strain evidence="3">15085-1641.00</strain>
        <tissue evidence="3">Whole body</tissue>
    </source>
</reference>
<dbReference type="OrthoDB" id="7871425at2759"/>
<feature type="compositionally biased region" description="Low complexity" evidence="1">
    <location>
        <begin position="72"/>
        <end position="90"/>
    </location>
</feature>
<dbReference type="AlphaFoldDB" id="A0A6J2ST37"/>
<proteinExistence type="predicted"/>
<keyword evidence="2" id="KW-1185">Reference proteome</keyword>
<accession>A0A6J2ST37</accession>
<dbReference type="RefSeq" id="XP_030080311.1">
    <property type="nucleotide sequence ID" value="XM_030224451.1"/>
</dbReference>
<protein>
    <submittedName>
        <fullName evidence="3">Uncharacterized protein LOC115483205</fullName>
    </submittedName>
</protein>
<dbReference type="OMA" id="TCHSQSQ"/>